<dbReference type="InterPro" id="IPR037972">
    <property type="entry name" value="RepB_N"/>
</dbReference>
<dbReference type="InterPro" id="IPR041468">
    <property type="entry name" value="HTH_ParB/Spo0J"/>
</dbReference>
<evidence type="ECO:0000256" key="2">
    <source>
        <dbReference type="ARBA" id="ARBA00022829"/>
    </source>
</evidence>
<evidence type="ECO:0000313" key="6">
    <source>
        <dbReference type="Proteomes" id="UP001515641"/>
    </source>
</evidence>
<keyword evidence="2" id="KW-0159">Chromosome partition</keyword>
<dbReference type="SUPFAM" id="SSF110849">
    <property type="entry name" value="ParB/Sulfiredoxin"/>
    <property type="match status" value="1"/>
</dbReference>
<dbReference type="RefSeq" id="WP_166450882.1">
    <property type="nucleotide sequence ID" value="NZ_JAAOMA010000004.1"/>
</dbReference>
<dbReference type="InterPro" id="IPR004437">
    <property type="entry name" value="ParB/RepB/Spo0J"/>
</dbReference>
<dbReference type="InterPro" id="IPR036086">
    <property type="entry name" value="ParB/Sulfiredoxin_sf"/>
</dbReference>
<dbReference type="InterPro" id="IPR050336">
    <property type="entry name" value="Chromosome_partition/occlusion"/>
</dbReference>
<feature type="domain" description="ParB-like N-terminal" evidence="4">
    <location>
        <begin position="97"/>
        <end position="198"/>
    </location>
</feature>
<comment type="similarity">
    <text evidence="1">Belongs to the ParB family.</text>
</comment>
<protein>
    <submittedName>
        <fullName evidence="5">ParB/RepB/Spo0J family partition protein</fullName>
    </submittedName>
</protein>
<evidence type="ECO:0000259" key="4">
    <source>
        <dbReference type="SMART" id="SM00470"/>
    </source>
</evidence>
<dbReference type="PANTHER" id="PTHR33375:SF1">
    <property type="entry name" value="CHROMOSOME-PARTITIONING PROTEIN PARB-RELATED"/>
    <property type="match status" value="1"/>
</dbReference>
<dbReference type="CDD" id="cd16405">
    <property type="entry name" value="RepB_like_N"/>
    <property type="match status" value="1"/>
</dbReference>
<dbReference type="InterPro" id="IPR003115">
    <property type="entry name" value="ParB_N"/>
</dbReference>
<evidence type="ECO:0000313" key="5">
    <source>
        <dbReference type="EMBL" id="NHR04363.1"/>
    </source>
</evidence>
<name>A0ABX0L5T1_9NEIS</name>
<accession>A0ABX0L5T1</accession>
<reference evidence="5 6" key="1">
    <citation type="submission" date="2020-03" db="EMBL/GenBank/DDBJ databases">
        <title>Draft genome sequence of environmentally isolated cultures.</title>
        <authorList>
            <person name="Wilson H.S."/>
            <person name="De Leon M.E."/>
        </authorList>
    </citation>
    <scope>NUCLEOTIDE SEQUENCE [LARGE SCALE GENOMIC DNA]</scope>
    <source>
        <strain evidence="5 6">HSC-31F16</strain>
    </source>
</reference>
<comment type="caution">
    <text evidence="5">The sequence shown here is derived from an EMBL/GenBank/DDBJ whole genome shotgun (WGS) entry which is preliminary data.</text>
</comment>
<dbReference type="Gene3D" id="3.90.1530.30">
    <property type="match status" value="1"/>
</dbReference>
<feature type="compositionally biased region" description="Low complexity" evidence="3">
    <location>
        <begin position="61"/>
        <end position="77"/>
    </location>
</feature>
<feature type="region of interest" description="Disordered" evidence="3">
    <location>
        <begin position="1"/>
        <end position="91"/>
    </location>
</feature>
<dbReference type="EMBL" id="JAAOMA010000004">
    <property type="protein sequence ID" value="NHR04363.1"/>
    <property type="molecule type" value="Genomic_DNA"/>
</dbReference>
<dbReference type="SMART" id="SM00470">
    <property type="entry name" value="ParB"/>
    <property type="match status" value="1"/>
</dbReference>
<sequence>MAESLQAASSKMRPLGTDPKDLAGNPKPIVAKVHTLTPETGSKPAPRSFSDIVGGDDDSDPLTLDSESSLLSSDSTPPGEPVNHPVSSAPITGESEKLIDVDLIDEPRVRQRWYYDELAVQDMARKILKEGDGDVIKGQIQPIIVRPNPLVPGRYLIVEGLTRLHSFRRHLMAKKIKAIVKFGLDDLTGYFHGFRANEDRNPLTPYDKGMSFAALLEQGIAKDQEQLITESGENKQVISALLSFAKLPPSVHEIIERAKDKFGYNHAARLSALLSKTGDEEKVKKAAEKVASGSWTYAKLNSYVSSAESGYSASQRVRKVTKPIENLGKMKYGEGSLELSLDNIPVGQESAFAEAIENAIRKLKDTPPIDPPPKETQGG</sequence>
<proteinExistence type="inferred from homology"/>
<dbReference type="Pfam" id="PF02195">
    <property type="entry name" value="ParB_N"/>
    <property type="match status" value="1"/>
</dbReference>
<organism evidence="5 6">
    <name type="scientific">Chromobacterium fluminis</name>
    <dbReference type="NCBI Taxonomy" id="3044269"/>
    <lineage>
        <taxon>Bacteria</taxon>
        <taxon>Pseudomonadati</taxon>
        <taxon>Pseudomonadota</taxon>
        <taxon>Betaproteobacteria</taxon>
        <taxon>Neisseriales</taxon>
        <taxon>Chromobacteriaceae</taxon>
        <taxon>Chromobacterium</taxon>
    </lineage>
</organism>
<evidence type="ECO:0000256" key="3">
    <source>
        <dbReference type="SAM" id="MobiDB-lite"/>
    </source>
</evidence>
<evidence type="ECO:0000256" key="1">
    <source>
        <dbReference type="ARBA" id="ARBA00006295"/>
    </source>
</evidence>
<dbReference type="SUPFAM" id="SSF109709">
    <property type="entry name" value="KorB DNA-binding domain-like"/>
    <property type="match status" value="1"/>
</dbReference>
<dbReference type="Proteomes" id="UP001515641">
    <property type="component" value="Unassembled WGS sequence"/>
</dbReference>
<dbReference type="Pfam" id="PF17762">
    <property type="entry name" value="HTH_ParB"/>
    <property type="match status" value="1"/>
</dbReference>
<dbReference type="Gene3D" id="1.10.10.2830">
    <property type="match status" value="1"/>
</dbReference>
<dbReference type="PANTHER" id="PTHR33375">
    <property type="entry name" value="CHROMOSOME-PARTITIONING PROTEIN PARB-RELATED"/>
    <property type="match status" value="1"/>
</dbReference>
<gene>
    <name evidence="5" type="ORF">HA052_04055</name>
</gene>
<keyword evidence="6" id="KW-1185">Reference proteome</keyword>
<dbReference type="NCBIfam" id="TIGR00180">
    <property type="entry name" value="parB_part"/>
    <property type="match status" value="1"/>
</dbReference>